<reference evidence="2" key="1">
    <citation type="journal article" date="2023" name="Commun. Biol.">
        <title>Genome analysis of Parmales, the sister group of diatoms, reveals the evolutionary specialization of diatoms from phago-mixotrophs to photoautotrophs.</title>
        <authorList>
            <person name="Ban H."/>
            <person name="Sato S."/>
            <person name="Yoshikawa S."/>
            <person name="Yamada K."/>
            <person name="Nakamura Y."/>
            <person name="Ichinomiya M."/>
            <person name="Sato N."/>
            <person name="Blanc-Mathieu R."/>
            <person name="Endo H."/>
            <person name="Kuwata A."/>
            <person name="Ogata H."/>
        </authorList>
    </citation>
    <scope>NUCLEOTIDE SEQUENCE [LARGE SCALE GENOMIC DNA]</scope>
    <source>
        <strain evidence="2">NIES 3700</strain>
    </source>
</reference>
<dbReference type="SUPFAM" id="SSF47473">
    <property type="entry name" value="EF-hand"/>
    <property type="match status" value="1"/>
</dbReference>
<dbReference type="AlphaFoldDB" id="A0A9W7AR69"/>
<evidence type="ECO:0008006" key="3">
    <source>
        <dbReference type="Google" id="ProtNLM"/>
    </source>
</evidence>
<evidence type="ECO:0000313" key="1">
    <source>
        <dbReference type="EMBL" id="GMH74520.1"/>
    </source>
</evidence>
<evidence type="ECO:0000313" key="2">
    <source>
        <dbReference type="Proteomes" id="UP001165122"/>
    </source>
</evidence>
<proteinExistence type="predicted"/>
<dbReference type="Proteomes" id="UP001165122">
    <property type="component" value="Unassembled WGS sequence"/>
</dbReference>
<dbReference type="EMBL" id="BRXW01000698">
    <property type="protein sequence ID" value="GMH74520.1"/>
    <property type="molecule type" value="Genomic_DNA"/>
</dbReference>
<comment type="caution">
    <text evidence="1">The sequence shown here is derived from an EMBL/GenBank/DDBJ whole genome shotgun (WGS) entry which is preliminary data.</text>
</comment>
<organism evidence="1 2">
    <name type="scientific">Triparma laevis f. longispina</name>
    <dbReference type="NCBI Taxonomy" id="1714387"/>
    <lineage>
        <taxon>Eukaryota</taxon>
        <taxon>Sar</taxon>
        <taxon>Stramenopiles</taxon>
        <taxon>Ochrophyta</taxon>
        <taxon>Bolidophyceae</taxon>
        <taxon>Parmales</taxon>
        <taxon>Triparmaceae</taxon>
        <taxon>Triparma</taxon>
    </lineage>
</organism>
<accession>A0A9W7AR69</accession>
<keyword evidence="2" id="KW-1185">Reference proteome</keyword>
<protein>
    <recommendedName>
        <fullName evidence="3">EF-hand domain-containing protein</fullName>
    </recommendedName>
</protein>
<sequence length="151" mass="17110">MPTPDITSSAGRSTFLRLYPLPDSRYPSQLSHLECLQMRTLFSQFNDGELVDGSTLKPLDQQMVIEGFSKFNIRIQPSRSLKIIKDCDMSRGLGKDGKISYEEFLLSLLNHRGGFYECLYDGVDYGKHDCVESPKKKAKTTRLSLAIHSKN</sequence>
<name>A0A9W7AR69_9STRA</name>
<gene>
    <name evidence="1" type="ORF">TrLO_g15855</name>
</gene>
<dbReference type="InterPro" id="IPR011992">
    <property type="entry name" value="EF-hand-dom_pair"/>
</dbReference>